<accession>A0AAN6I6F0</accession>
<dbReference type="InterPro" id="IPR011989">
    <property type="entry name" value="ARM-like"/>
</dbReference>
<dbReference type="GO" id="GO:0006886">
    <property type="term" value="P:intracellular protein transport"/>
    <property type="evidence" value="ECO:0007669"/>
    <property type="project" value="InterPro"/>
</dbReference>
<organism evidence="8 9">
    <name type="scientific">Pichia angusta</name>
    <name type="common">Yeast</name>
    <name type="synonym">Hansenula polymorpha</name>
    <dbReference type="NCBI Taxonomy" id="870730"/>
    <lineage>
        <taxon>Eukaryota</taxon>
        <taxon>Fungi</taxon>
        <taxon>Dikarya</taxon>
        <taxon>Ascomycota</taxon>
        <taxon>Saccharomycotina</taxon>
        <taxon>Pichiomycetes</taxon>
        <taxon>Pichiales</taxon>
        <taxon>Pichiaceae</taxon>
        <taxon>Ogataea</taxon>
    </lineage>
</organism>
<evidence type="ECO:0000256" key="4">
    <source>
        <dbReference type="ARBA" id="ARBA00022927"/>
    </source>
</evidence>
<dbReference type="EMBL" id="JAHLUX010000005">
    <property type="protein sequence ID" value="KAG7818671.1"/>
    <property type="molecule type" value="Genomic_DNA"/>
</dbReference>
<dbReference type="AlphaFoldDB" id="A0AAN6I6F0"/>
<dbReference type="SUPFAM" id="SSF48371">
    <property type="entry name" value="ARM repeat"/>
    <property type="match status" value="1"/>
</dbReference>
<feature type="compositionally biased region" description="Acidic residues" evidence="6">
    <location>
        <begin position="758"/>
        <end position="785"/>
    </location>
</feature>
<evidence type="ECO:0000256" key="5">
    <source>
        <dbReference type="ARBA" id="ARBA00023136"/>
    </source>
</evidence>
<evidence type="ECO:0000256" key="3">
    <source>
        <dbReference type="ARBA" id="ARBA00022448"/>
    </source>
</evidence>
<evidence type="ECO:0000256" key="1">
    <source>
        <dbReference type="ARBA" id="ARBA00004308"/>
    </source>
</evidence>
<dbReference type="Gene3D" id="1.25.10.10">
    <property type="entry name" value="Leucine-rich Repeat Variant"/>
    <property type="match status" value="1"/>
</dbReference>
<comment type="caution">
    <text evidence="8">The sequence shown here is derived from an EMBL/GenBank/DDBJ whole genome shotgun (WGS) entry which is preliminary data.</text>
</comment>
<evidence type="ECO:0000313" key="9">
    <source>
        <dbReference type="Proteomes" id="UP001196530"/>
    </source>
</evidence>
<dbReference type="GO" id="GO:0016192">
    <property type="term" value="P:vesicle-mediated transport"/>
    <property type="evidence" value="ECO:0007669"/>
    <property type="project" value="InterPro"/>
</dbReference>
<feature type="region of interest" description="Disordered" evidence="6">
    <location>
        <begin position="749"/>
        <end position="793"/>
    </location>
</feature>
<comment type="subcellular location">
    <subcellularLocation>
        <location evidence="1">Endomembrane system</location>
    </subcellularLocation>
</comment>
<evidence type="ECO:0000256" key="6">
    <source>
        <dbReference type="SAM" id="MobiDB-lite"/>
    </source>
</evidence>
<evidence type="ECO:0000259" key="7">
    <source>
        <dbReference type="Pfam" id="PF01602"/>
    </source>
</evidence>
<dbReference type="Pfam" id="PF01602">
    <property type="entry name" value="Adaptin_N"/>
    <property type="match status" value="1"/>
</dbReference>
<dbReference type="GO" id="GO:0012505">
    <property type="term" value="C:endomembrane system"/>
    <property type="evidence" value="ECO:0007669"/>
    <property type="project" value="UniProtKB-SubCell"/>
</dbReference>
<dbReference type="PANTHER" id="PTHR11134">
    <property type="entry name" value="ADAPTOR COMPLEX SUBUNIT BETA FAMILY MEMBER"/>
    <property type="match status" value="1"/>
</dbReference>
<feature type="domain" description="Clathrin/coatomer adaptor adaptin-like N-terminal" evidence="7">
    <location>
        <begin position="54"/>
        <end position="607"/>
    </location>
</feature>
<dbReference type="Proteomes" id="UP001196530">
    <property type="component" value="Unassembled WGS sequence"/>
</dbReference>
<comment type="similarity">
    <text evidence="2">Belongs to the adaptor complexes large subunit family.</text>
</comment>
<dbReference type="GeneID" id="66126590"/>
<keyword evidence="3" id="KW-0813">Transport</keyword>
<protein>
    <recommendedName>
        <fullName evidence="7">Clathrin/coatomer adaptor adaptin-like N-terminal domain-containing protein</fullName>
    </recommendedName>
</protein>
<evidence type="ECO:0000313" key="8">
    <source>
        <dbReference type="EMBL" id="KAG7818671.1"/>
    </source>
</evidence>
<evidence type="ECO:0000256" key="2">
    <source>
        <dbReference type="ARBA" id="ARBA00006613"/>
    </source>
</evidence>
<dbReference type="RefSeq" id="XP_043059693.1">
    <property type="nucleotide sequence ID" value="XM_043203026.1"/>
</dbReference>
<reference evidence="8" key="1">
    <citation type="journal article" date="2021" name="G3 (Bethesda)">
        <title>Genomic diversity, chromosomal rearrangements, and interspecies hybridization in the ogataea polymorpha species complex.</title>
        <authorList>
            <person name="Hanson S.J."/>
            <person name="Cinneide E.O."/>
            <person name="Salzberg L.I."/>
            <person name="Wolfe K.H."/>
            <person name="McGowan J."/>
            <person name="Fitzpatrick D.A."/>
            <person name="Matlin K."/>
        </authorList>
    </citation>
    <scope>NUCLEOTIDE SEQUENCE</scope>
    <source>
        <strain evidence="8">61-244</strain>
    </source>
</reference>
<keyword evidence="5" id="KW-0472">Membrane</keyword>
<gene>
    <name evidence="8" type="ORF">KL928_002539</name>
</gene>
<dbReference type="InterPro" id="IPR016024">
    <property type="entry name" value="ARM-type_fold"/>
</dbReference>
<proteinExistence type="inferred from homology"/>
<dbReference type="InterPro" id="IPR002553">
    <property type="entry name" value="Clathrin/coatomer_adapt-like_N"/>
</dbReference>
<dbReference type="InterPro" id="IPR026739">
    <property type="entry name" value="AP_beta"/>
</dbReference>
<name>A0AAN6I6F0_PICAN</name>
<keyword evidence="4" id="KW-0653">Protein transport</keyword>
<dbReference type="GO" id="GO:0030117">
    <property type="term" value="C:membrane coat"/>
    <property type="evidence" value="ECO:0007669"/>
    <property type="project" value="InterPro"/>
</dbReference>
<sequence length="793" mass="89662">MAELGKNISVLLENATKNLSSTVNEAIQNKNVKLPSGLNAFLSNGHAQNQELTPSQVVEGLNSSSDKEIQTSLKYLVRLMTTKQNSDPELLQYFPHVIKNITSNNLRTKRLVYVILLRYNHMQQDIALLSINAIQKSLTDKNCINRALAIRTLSGIRIPAILPILILSIKRTISDSSPLVRSATAVAITKCFLLDSSFNKHRDLASALKDDSSIPAQLYNFLAILLSDTDSRVLSSALNCFYTIFPGYIDLIHPRFSHLVSKLIELEDYSKVILIDLATDYARLYLPKPAEDSMAAELTLLDSKLRSLIYSPSANVVLSLVRFYINVLPFKLDEIPLAKMLAKFLGDNEVTVYVLNEIVYLLDRKLVSFSDSQLSYYVPLPTELFKISELKVRILVKLLNAQIFDQIFAELVFLLNTASTQLKLAVVRLLNQYHGTPEQKAKIGQLYLSRLDSETEELLVAEYVTGLRIMVQNDLFGNIDVLLKLTGKLVNESELSPVARASIIWLVGEFSNHQYHDDKSLALGNFLPDLMRILVRDFKEQEYMVKVEILTALTKMVSKELYASKQQGEEYNYESMLWKLFNLVLQFTKYDSSVDLRDRSRMIGSILPNVVYLDEDLTATTAIEFQQYYGQKAHVLERCADKLHEVELSILLFQTSKPAPVSTDSSANNNNINKYNQVTPQELNPELLEYYSELRAQEFQLKDYSQHKSMSHAARPPPVVSSATTINIEPRQSARKYKLQTLDDFLKEKGKMNVFGGSEDESGQEDEEDEEGEADELANDDDDAHDSESEKSS</sequence>